<keyword evidence="4" id="KW-1185">Reference proteome</keyword>
<gene>
    <name evidence="3" type="ORF">SLS53_004311</name>
</gene>
<feature type="region of interest" description="Disordered" evidence="1">
    <location>
        <begin position="510"/>
        <end position="697"/>
    </location>
</feature>
<feature type="compositionally biased region" description="Basic and acidic residues" evidence="1">
    <location>
        <begin position="721"/>
        <end position="732"/>
    </location>
</feature>
<feature type="region of interest" description="Disordered" evidence="1">
    <location>
        <begin position="792"/>
        <end position="812"/>
    </location>
</feature>
<reference evidence="3 4" key="1">
    <citation type="journal article" date="2023" name="PLoS ONE">
        <title>Cytospora paraplurivora sp. nov. isolated from orchards with fruit tree decline syndrome in Ontario, Canada.</title>
        <authorList>
            <person name="Ilyukhin E."/>
            <person name="Nguyen H.D.T."/>
            <person name="Castle A.J."/>
            <person name="Ellouze W."/>
        </authorList>
    </citation>
    <scope>NUCLEOTIDE SEQUENCE [LARGE SCALE GENOMIC DNA]</scope>
    <source>
        <strain evidence="3 4">FDS-564</strain>
    </source>
</reference>
<protein>
    <recommendedName>
        <fullName evidence="2">HAUS augmin-like complex subunit 6 N-terminal domain-containing protein</fullName>
    </recommendedName>
</protein>
<evidence type="ECO:0000256" key="1">
    <source>
        <dbReference type="SAM" id="MobiDB-lite"/>
    </source>
</evidence>
<sequence length="812" mass="91169">MATTTQNASFGRTRSARLNPANSSKAIATAPTEGLAPLKQPTTLATASNVSLFLTNLRLLDLDLFPDWPDINSLTFTNKDVTQGQKKRVQCVEWALFQLFSLWDPEMASNKLHPFFPPFDQVQSQNLRAALLRCLERAKKSGLLGRDAILRKSMLDECKGERLEEILAVFSTNVLKKVVAEGQLNSNKYPVPAQTLAMENRGYSGGRDELDALVLAHKVSTARKLNQKNAARAQYHDFAELLNLKERSIARRRDQTQRGAGPSKIPRLTDNARLDVRRVVRNNWSGNERWMEALLYGDAKIPRDGLLTAPFERVWCRLQSNRLSELEDKTGSLLEQLDSRVRAQQKRLGKWQTFRQEMFGNDDAEAWNKGDEDLGRHKGIHLGFEAHEGLHPRRSSPRRLAGVKGPSFDGEYGKLLDDLNTELTNLERGSSAYETGQSRKRAEPLQYSTQDPSIEKAVDEPLSELGELEEELANSYALPPGRYSVAPLLESEVTWGESQRPARARLPQQLKTMHTLRPNPDLIEITPTEPTKPESPTRPKLSSPQRSPIREYEEIPPSPTRSPIRYSPLSPQQSTSRSPSRSPLRGSPPLTQSLEPMPPSPTQQQADQILESMDAASPSPIKQPRTRHTLSLAERTRLSLERTLSTEDTNELTTGTTMPLSRRTTSSRSSNKRNKPSPIHTIPEDAGLAGNEDNKAVTEEDDLVARTRKSMANFEATQQRIRLERQRSERQESKKKRLSNRSGEIARQSYFSDAVDEKTEGAEGNSTMMLEELIAKEAAMGQGADYDSIFKSRPRIKASPPGTPVRDHFAWE</sequence>
<feature type="region of interest" description="Disordered" evidence="1">
    <location>
        <begin position="427"/>
        <end position="449"/>
    </location>
</feature>
<feature type="compositionally biased region" description="Low complexity" evidence="1">
    <location>
        <begin position="651"/>
        <end position="669"/>
    </location>
</feature>
<evidence type="ECO:0000313" key="4">
    <source>
        <dbReference type="Proteomes" id="UP001320245"/>
    </source>
</evidence>
<feature type="domain" description="HAUS augmin-like complex subunit 6 N-terminal" evidence="2">
    <location>
        <begin position="53"/>
        <end position="285"/>
    </location>
</feature>
<feature type="compositionally biased region" description="Low complexity" evidence="1">
    <location>
        <begin position="567"/>
        <end position="591"/>
    </location>
</feature>
<name>A0AAN9YGK8_9PEZI</name>
<evidence type="ECO:0000313" key="3">
    <source>
        <dbReference type="EMBL" id="KAK7743226.1"/>
    </source>
</evidence>
<comment type="caution">
    <text evidence="3">The sequence shown here is derived from an EMBL/GenBank/DDBJ whole genome shotgun (WGS) entry which is preliminary data.</text>
</comment>
<organism evidence="3 4">
    <name type="scientific">Cytospora paraplurivora</name>
    <dbReference type="NCBI Taxonomy" id="2898453"/>
    <lineage>
        <taxon>Eukaryota</taxon>
        <taxon>Fungi</taxon>
        <taxon>Dikarya</taxon>
        <taxon>Ascomycota</taxon>
        <taxon>Pezizomycotina</taxon>
        <taxon>Sordariomycetes</taxon>
        <taxon>Sordariomycetidae</taxon>
        <taxon>Diaporthales</taxon>
        <taxon>Cytosporaceae</taxon>
        <taxon>Cytospora</taxon>
    </lineage>
</organism>
<dbReference type="AlphaFoldDB" id="A0AAN9YGK8"/>
<dbReference type="Proteomes" id="UP001320245">
    <property type="component" value="Unassembled WGS sequence"/>
</dbReference>
<feature type="region of interest" description="Disordered" evidence="1">
    <location>
        <begin position="710"/>
        <end position="744"/>
    </location>
</feature>
<dbReference type="Pfam" id="PF14661">
    <property type="entry name" value="HAUS6_N"/>
    <property type="match status" value="1"/>
</dbReference>
<dbReference type="EMBL" id="JAJSPL020000014">
    <property type="protein sequence ID" value="KAK7743226.1"/>
    <property type="molecule type" value="Genomic_DNA"/>
</dbReference>
<proteinExistence type="predicted"/>
<evidence type="ECO:0000259" key="2">
    <source>
        <dbReference type="Pfam" id="PF14661"/>
    </source>
</evidence>
<accession>A0AAN9YGK8</accession>
<dbReference type="InterPro" id="IPR028163">
    <property type="entry name" value="HAUS_6_N"/>
</dbReference>